<evidence type="ECO:0000313" key="1">
    <source>
        <dbReference type="EMBL" id="ASU14640.1"/>
    </source>
</evidence>
<protein>
    <recommendedName>
        <fullName evidence="3">Lipoprotein</fullName>
    </recommendedName>
</protein>
<accession>A0A223MAQ4</accession>
<reference evidence="1 2" key="1">
    <citation type="submission" date="2017-08" db="EMBL/GenBank/DDBJ databases">
        <title>The complete genome sequence of a Mycoplasma hyopneumoniae isolate in Korea.</title>
        <authorList>
            <person name="Han J."/>
            <person name="Lee N."/>
        </authorList>
    </citation>
    <scope>NUCLEOTIDE SEQUENCE [LARGE SCALE GENOMIC DNA]</scope>
    <source>
        <strain evidence="1 2">KM014</strain>
    </source>
</reference>
<gene>
    <name evidence="1" type="ORF">CIB43_00754</name>
</gene>
<name>A0A223MAQ4_MESHO</name>
<proteinExistence type="predicted"/>
<dbReference type="EMBL" id="CP022714">
    <property type="protein sequence ID" value="ASU14640.1"/>
    <property type="molecule type" value="Genomic_DNA"/>
</dbReference>
<organism evidence="1 2">
    <name type="scientific">Mesomycoplasma hyopneumoniae</name>
    <name type="common">Mycoplasma hyopneumoniae</name>
    <dbReference type="NCBI Taxonomy" id="2099"/>
    <lineage>
        <taxon>Bacteria</taxon>
        <taxon>Bacillati</taxon>
        <taxon>Mycoplasmatota</taxon>
        <taxon>Mycoplasmoidales</taxon>
        <taxon>Metamycoplasmataceae</taxon>
        <taxon>Mesomycoplasma</taxon>
    </lineage>
</organism>
<sequence>MKSWTKKVNCLIFQTSLMVIFPSFLVSCGNQESPEILVQNLQSQSVELVLNNVKIIPQDKIAKLFKVELKKENTENYQQVQFSARRALHNNQPKILLKITDLEPDSKYVIKISRLNGQIEEQLFVKGNVFRTNPSPVIISNSYKKMDSLDPSSQFDFRVALSDQNLSSQLIDVHYRKANMIRSDYEIQSFKHNVKSDQFLYVSLKNLDRDTNYVISGLYDQKGKLLTYDNNLFPLSFRTEADIIDVQVSNAKFAGQIDSSLENIDVDFEVKFSPGVVKANTVNNYSLVFKHENEGVSSGFDQINNNDVEYIANYIRPADGEGNSFIFRVKLPWKKQHNIYKIVAGYNKLARETRLFDQNVVDSPNILKIKHSVLEKKLEIDT</sequence>
<evidence type="ECO:0000313" key="2">
    <source>
        <dbReference type="Proteomes" id="UP000215452"/>
    </source>
</evidence>
<dbReference type="AlphaFoldDB" id="A0A223MAQ4"/>
<evidence type="ECO:0008006" key="3">
    <source>
        <dbReference type="Google" id="ProtNLM"/>
    </source>
</evidence>
<dbReference type="PROSITE" id="PS51257">
    <property type="entry name" value="PROKAR_LIPOPROTEIN"/>
    <property type="match status" value="1"/>
</dbReference>
<dbReference type="Proteomes" id="UP000215452">
    <property type="component" value="Chromosome"/>
</dbReference>